<keyword evidence="1" id="KW-0732">Signal</keyword>
<sequence length="515" mass="56105">MHPLHILCGCVVLCCVGVVLGLGCPQGGEPDPSDIGAVMIMSTKGFNKAMDGEIPNLEEQATYLVLDDIDTELDLGVAVVDLSISDMHITNFHIESIEAITIPESQELELDLGDTDVNMTFDWSYTDTSWPFPSDSGTGTASCAGINGGFTYHPIYDHTCGIPQVVNDEFNLDFGNIKITLDGGASAFFQTILNVFIGLVEDLFTDQLNQVIEESMTEAMNRNLVGSLFNTDLTDGMMEDMRYPDPALVVEDSYIAAHFTGYVYPIDEGVLYPAREAIMPSPLPNLVTSEDLQFVFSNTVFESLYLSGLHLDLLHGEVDPKEVQNPQLASLLNTSTLGSICPGLFEAYPNAPISLSLETSIVPTVTVMPSAVFTNVTGTVHVSVHDDASDAYLDAFTVGYSAGMAGVPQTETVYSPAHGSNYTSLWLSYTPFNVTGWSIDSEYGPVDMEGPAAMQLEMYLSVFAVCPWLTEWTYDHAPYFGLAGDYYDWGSMYPLLEAPGTIVYNVPMFDDVVTR</sequence>
<dbReference type="GO" id="GO:0008289">
    <property type="term" value="F:lipid binding"/>
    <property type="evidence" value="ECO:0007669"/>
    <property type="project" value="InterPro"/>
</dbReference>
<feature type="chain" id="PRO_5039916224" description="Lipid-binding serum glycoprotein N-terminal domain-containing protein" evidence="1">
    <location>
        <begin position="22"/>
        <end position="515"/>
    </location>
</feature>
<name>A0A9K3GG85_9EUKA</name>
<dbReference type="InterPro" id="IPR017942">
    <property type="entry name" value="Lipid-bd_serum_glycop_N"/>
</dbReference>
<dbReference type="EMBL" id="BDIP01000277">
    <property type="protein sequence ID" value="GIQ80951.1"/>
    <property type="molecule type" value="Genomic_DNA"/>
</dbReference>
<keyword evidence="4" id="KW-1185">Reference proteome</keyword>
<comment type="caution">
    <text evidence="3">The sequence shown here is derived from an EMBL/GenBank/DDBJ whole genome shotgun (WGS) entry which is preliminary data.</text>
</comment>
<evidence type="ECO:0000313" key="3">
    <source>
        <dbReference type="EMBL" id="GIQ80951.1"/>
    </source>
</evidence>
<dbReference type="PANTHER" id="PTHR10504:SF131">
    <property type="entry name" value="BPI2 DOMAIN-CONTAINING PROTEIN"/>
    <property type="match status" value="1"/>
</dbReference>
<dbReference type="Gene3D" id="3.15.20.10">
    <property type="entry name" value="Bactericidal permeability-increasing protein, domain 2"/>
    <property type="match status" value="1"/>
</dbReference>
<dbReference type="Gene3D" id="3.15.10.10">
    <property type="entry name" value="Bactericidal permeability-increasing protein, domain 1"/>
    <property type="match status" value="1"/>
</dbReference>
<dbReference type="Pfam" id="PF01273">
    <property type="entry name" value="LBP_BPI_CETP"/>
    <property type="match status" value="1"/>
</dbReference>
<evidence type="ECO:0000256" key="1">
    <source>
        <dbReference type="SAM" id="SignalP"/>
    </source>
</evidence>
<accession>A0A9K3GG85</accession>
<dbReference type="OrthoDB" id="10255543at2759"/>
<dbReference type="AlphaFoldDB" id="A0A9K3GG85"/>
<dbReference type="InterPro" id="IPR032942">
    <property type="entry name" value="BPI/LBP/Plunc"/>
</dbReference>
<gene>
    <name evidence="3" type="ORF">KIPB_001834</name>
</gene>
<dbReference type="SUPFAM" id="SSF55394">
    <property type="entry name" value="Bactericidal permeability-increasing protein, BPI"/>
    <property type="match status" value="2"/>
</dbReference>
<evidence type="ECO:0000313" key="4">
    <source>
        <dbReference type="Proteomes" id="UP000265618"/>
    </source>
</evidence>
<feature type="domain" description="Lipid-binding serum glycoprotein N-terminal" evidence="2">
    <location>
        <begin position="57"/>
        <end position="216"/>
    </location>
</feature>
<dbReference type="Proteomes" id="UP000265618">
    <property type="component" value="Unassembled WGS sequence"/>
</dbReference>
<dbReference type="PANTHER" id="PTHR10504">
    <property type="entry name" value="BACTERICIDAL PERMEABILITY-INCREASING BPI PROTEIN-RELATED"/>
    <property type="match status" value="1"/>
</dbReference>
<evidence type="ECO:0000259" key="2">
    <source>
        <dbReference type="Pfam" id="PF01273"/>
    </source>
</evidence>
<dbReference type="InterPro" id="IPR017943">
    <property type="entry name" value="Bactericidal_perm-incr_a/b_dom"/>
</dbReference>
<feature type="signal peptide" evidence="1">
    <location>
        <begin position="1"/>
        <end position="21"/>
    </location>
</feature>
<protein>
    <recommendedName>
        <fullName evidence="2">Lipid-binding serum glycoprotein N-terminal domain-containing protein</fullName>
    </recommendedName>
</protein>
<reference evidence="3 4" key="1">
    <citation type="journal article" date="2018" name="PLoS ONE">
        <title>The draft genome of Kipferlia bialata reveals reductive genome evolution in fornicate parasites.</title>
        <authorList>
            <person name="Tanifuji G."/>
            <person name="Takabayashi S."/>
            <person name="Kume K."/>
            <person name="Takagi M."/>
            <person name="Nakayama T."/>
            <person name="Kamikawa R."/>
            <person name="Inagaki Y."/>
            <person name="Hashimoto T."/>
        </authorList>
    </citation>
    <scope>NUCLEOTIDE SEQUENCE [LARGE SCALE GENOMIC DNA]</scope>
    <source>
        <strain evidence="3">NY0173</strain>
    </source>
</reference>
<proteinExistence type="predicted"/>
<organism evidence="3 4">
    <name type="scientific">Kipferlia bialata</name>
    <dbReference type="NCBI Taxonomy" id="797122"/>
    <lineage>
        <taxon>Eukaryota</taxon>
        <taxon>Metamonada</taxon>
        <taxon>Carpediemonas-like organisms</taxon>
        <taxon>Kipferlia</taxon>
    </lineage>
</organism>